<dbReference type="Proteomes" id="UP001174839">
    <property type="component" value="Unassembled WGS sequence"/>
</dbReference>
<feature type="transmembrane region" description="Helical" evidence="1">
    <location>
        <begin position="12"/>
        <end position="31"/>
    </location>
</feature>
<keyword evidence="3" id="KW-0456">Lyase</keyword>
<dbReference type="InterPro" id="IPR050697">
    <property type="entry name" value="Adenylyl/Guanylyl_Cyclase_3/4"/>
</dbReference>
<proteinExistence type="predicted"/>
<keyword evidence="1" id="KW-0472">Membrane</keyword>
<dbReference type="EC" id="4.6.1.-" evidence="3"/>
<dbReference type="EMBL" id="JAUDUY010000004">
    <property type="protein sequence ID" value="MDM9631717.1"/>
    <property type="molecule type" value="Genomic_DNA"/>
</dbReference>
<comment type="caution">
    <text evidence="3">The sequence shown here is derived from an EMBL/GenBank/DDBJ whole genome shotgun (WGS) entry which is preliminary data.</text>
</comment>
<keyword evidence="1" id="KW-1133">Transmembrane helix</keyword>
<evidence type="ECO:0000313" key="4">
    <source>
        <dbReference type="Proteomes" id="UP001174839"/>
    </source>
</evidence>
<feature type="transmembrane region" description="Helical" evidence="1">
    <location>
        <begin position="51"/>
        <end position="76"/>
    </location>
</feature>
<dbReference type="SUPFAM" id="SSF55073">
    <property type="entry name" value="Nucleotide cyclase"/>
    <property type="match status" value="1"/>
</dbReference>
<dbReference type="CDD" id="cd07302">
    <property type="entry name" value="CHD"/>
    <property type="match status" value="1"/>
</dbReference>
<gene>
    <name evidence="3" type="ORF">QU605_09560</name>
</gene>
<dbReference type="Pfam" id="PF00211">
    <property type="entry name" value="Guanylate_cyc"/>
    <property type="match status" value="1"/>
</dbReference>
<feature type="domain" description="Guanylate cyclase" evidence="2">
    <location>
        <begin position="186"/>
        <end position="315"/>
    </location>
</feature>
<dbReference type="InterPro" id="IPR001054">
    <property type="entry name" value="A/G_cyclase"/>
</dbReference>
<feature type="transmembrane region" description="Helical" evidence="1">
    <location>
        <begin position="97"/>
        <end position="114"/>
    </location>
</feature>
<protein>
    <submittedName>
        <fullName evidence="3">Adenylate/guanylate cyclase domain-containing protein</fullName>
        <ecNumber evidence="3">4.6.1.-</ecNumber>
    </submittedName>
</protein>
<dbReference type="RefSeq" id="WP_289725082.1">
    <property type="nucleotide sequence ID" value="NZ_JAUDUY010000004.1"/>
</dbReference>
<evidence type="ECO:0000259" key="2">
    <source>
        <dbReference type="PROSITE" id="PS50125"/>
    </source>
</evidence>
<accession>A0ABT7WFM5</accession>
<feature type="transmembrane region" description="Helical" evidence="1">
    <location>
        <begin position="134"/>
        <end position="157"/>
    </location>
</feature>
<evidence type="ECO:0000313" key="3">
    <source>
        <dbReference type="EMBL" id="MDM9631717.1"/>
    </source>
</evidence>
<dbReference type="GO" id="GO:0016829">
    <property type="term" value="F:lyase activity"/>
    <property type="evidence" value="ECO:0007669"/>
    <property type="project" value="UniProtKB-KW"/>
</dbReference>
<dbReference type="PANTHER" id="PTHR43081">
    <property type="entry name" value="ADENYLATE CYCLASE, TERMINAL-DIFFERENTIATION SPECIFIC-RELATED"/>
    <property type="match status" value="1"/>
</dbReference>
<keyword evidence="1" id="KW-0812">Transmembrane</keyword>
<evidence type="ECO:0000256" key="1">
    <source>
        <dbReference type="SAM" id="Phobius"/>
    </source>
</evidence>
<dbReference type="Gene3D" id="3.30.70.1230">
    <property type="entry name" value="Nucleotide cyclase"/>
    <property type="match status" value="1"/>
</dbReference>
<organism evidence="3 4">
    <name type="scientific">Robiginitalea aurantiaca</name>
    <dbReference type="NCBI Taxonomy" id="3056915"/>
    <lineage>
        <taxon>Bacteria</taxon>
        <taxon>Pseudomonadati</taxon>
        <taxon>Bacteroidota</taxon>
        <taxon>Flavobacteriia</taxon>
        <taxon>Flavobacteriales</taxon>
        <taxon>Flavobacteriaceae</taxon>
        <taxon>Robiginitalea</taxon>
    </lineage>
</organism>
<keyword evidence="4" id="KW-1185">Reference proteome</keyword>
<dbReference type="InterPro" id="IPR029787">
    <property type="entry name" value="Nucleotide_cyclase"/>
</dbReference>
<dbReference type="PROSITE" id="PS50125">
    <property type="entry name" value="GUANYLATE_CYCLASE_2"/>
    <property type="match status" value="1"/>
</dbReference>
<reference evidence="3" key="1">
    <citation type="submission" date="2023-06" db="EMBL/GenBank/DDBJ databases">
        <title>Robiginitalea aurantiacus sp. nov. and Algoriphagus sediminis sp. nov., isolated from coastal sediment.</title>
        <authorList>
            <person name="Zhou Z.Y."/>
            <person name="An J."/>
            <person name="Jia Y.W."/>
            <person name="Du Z.J."/>
        </authorList>
    </citation>
    <scope>NUCLEOTIDE SEQUENCE</scope>
    <source>
        <strain evidence="3">M39</strain>
    </source>
</reference>
<sequence>MIFRLSPKSRRNLSRIIPYGVIWLFLGWFILTLEFLATGNENQRPETEITLSFGVLVFASLAVFIAGLLMGVLEVFVFKNLFRSKGLGAKIALKMGIYLLFMLILNALTFPLAASLELGTTLTDEKVWEKFWRYLGSVTFWSTLISLSFHILLSLIYSGFSDHLGHGVLLNLFTGRYHRPLGESRIFMFLDMQSSTSLAEKLGHQRYFDFLSSYYNELSDAIVEHEGSVYQYIGDEIVITWETEKGLRNGQCVACFFAMRKQLESKARYFQEVYGVIPAFRAGLHCGQVTTGEIGALKKEIFFTGDVLNVTSRIQKLCKIYGKELITTQVLKDQLPQAMADQAQSLGDLELEGRAEKIELFSLA</sequence>
<name>A0ABT7WFM5_9FLAO</name>
<dbReference type="PANTHER" id="PTHR43081:SF1">
    <property type="entry name" value="ADENYLATE CYCLASE, TERMINAL-DIFFERENTIATION SPECIFIC"/>
    <property type="match status" value="1"/>
</dbReference>